<comment type="similarity">
    <text evidence="3">Belongs to the acid sphingomyelinase family.</text>
</comment>
<dbReference type="InterPro" id="IPR029052">
    <property type="entry name" value="Metallo-depent_PP-like"/>
</dbReference>
<dbReference type="CDD" id="cd00842">
    <property type="entry name" value="MPP_ASMase"/>
    <property type="match status" value="1"/>
</dbReference>
<keyword evidence="2" id="KW-0325">Glycoprotein</keyword>
<keyword evidence="6" id="KW-1185">Reference proteome</keyword>
<dbReference type="SUPFAM" id="SSF56300">
    <property type="entry name" value="Metallo-dependent phosphatases"/>
    <property type="match status" value="1"/>
</dbReference>
<dbReference type="EMBL" id="JBBXMP010000013">
    <property type="protein sequence ID" value="KAL0069232.1"/>
    <property type="molecule type" value="Genomic_DNA"/>
</dbReference>
<sequence>MRPQMRLSFLLSFALGASLSNASLIDDIINALKGAVTCGGCHALLVPLKGLAALGDKAFGETLTTVCETLKLQDPDVCRGSVYGPGVILAQDLRSIDPFGQTAKKLCNGILGACLSPPINNYAVPFPKAAPTNPVKFTSQGNAPFQVVHFSDVHIDREYTVGSEANCTKPICCRNYPDNTGPVQIAAPPNGDRKCDTPTSLAQSLLDTINANNKFSIFTGDLVEAAVWAVTKEEVTNDIEAFNEQMGNSLSAPVYPAVGNQYDSPFLRVAPLNLRLLNFSESAPVNSFPRNTTKDRAQDQQYVFDTTSAGWERWIGSAASDQVRHISGSYSKVVPDTKLMIISLNTVYWYKLNFWLYDSNAQQPDPNGILSFLVSQLQAAEDTGLRAWVIGHMPPGIEDTFDDQSNYYDQVIQRYKNTIAGQFFGHTHKDEFEISYSNYDKRTKDNANNVVWIAPALTPRSGNPAFKVYDVDPDTYEILDSKVYSGRPSRLRRNRIGNSSTVLATTYGKLVSPSIGAKDPLGPAFWHQVTEGLERDDEAFRAYDRFKTRVGPGSCVEGSNGNTKAYDECKRITICGLRAARSQNNCVVSKPGLHLSRREVDGAAGSGAVDTVTTPRECDSPGAGQLLQQLSLMASAGKLDNATKLLLKERLKQVLPPEASME</sequence>
<feature type="chain" id="PRO_5046578709" description="Sphingomyelin phosphodiesterase" evidence="4">
    <location>
        <begin position="23"/>
        <end position="662"/>
    </location>
</feature>
<feature type="signal peptide" evidence="4">
    <location>
        <begin position="1"/>
        <end position="22"/>
    </location>
</feature>
<gene>
    <name evidence="5" type="ORF">AAF712_003595</name>
</gene>
<dbReference type="Proteomes" id="UP001437256">
    <property type="component" value="Unassembled WGS sequence"/>
</dbReference>
<protein>
    <recommendedName>
        <fullName evidence="3">Sphingomyelin phosphodiesterase</fullName>
    </recommendedName>
</protein>
<keyword evidence="1 3" id="KW-0378">Hydrolase</keyword>
<keyword evidence="4" id="KW-0732">Signal</keyword>
<dbReference type="InterPro" id="IPR011160">
    <property type="entry name" value="Sphingomy_PDE"/>
</dbReference>
<evidence type="ECO:0000256" key="4">
    <source>
        <dbReference type="SAM" id="SignalP"/>
    </source>
</evidence>
<dbReference type="PANTHER" id="PTHR10340">
    <property type="entry name" value="SPHINGOMYELIN PHOSPHODIESTERASE"/>
    <property type="match status" value="1"/>
</dbReference>
<evidence type="ECO:0000256" key="3">
    <source>
        <dbReference type="PIRNR" id="PIRNR000948"/>
    </source>
</evidence>
<comment type="function">
    <text evidence="3">Converts sphingomyelin to ceramide.</text>
</comment>
<dbReference type="InterPro" id="IPR000408">
    <property type="entry name" value="Reg_chr_condens"/>
</dbReference>
<name>A0ABR3A792_9AGAR</name>
<comment type="caution">
    <text evidence="5">The sequence shown here is derived from an EMBL/GenBank/DDBJ whole genome shotgun (WGS) entry which is preliminary data.</text>
</comment>
<proteinExistence type="inferred from homology"/>
<dbReference type="InterPro" id="IPR041805">
    <property type="entry name" value="ASMase/PPN1_MPP"/>
</dbReference>
<reference evidence="5 6" key="1">
    <citation type="submission" date="2024-05" db="EMBL/GenBank/DDBJ databases">
        <title>A draft genome resource for the thread blight pathogen Marasmius tenuissimus strain MS-2.</title>
        <authorList>
            <person name="Yulfo-Soto G.E."/>
            <person name="Baruah I.K."/>
            <person name="Amoako-Attah I."/>
            <person name="Bukari Y."/>
            <person name="Meinhardt L.W."/>
            <person name="Bailey B.A."/>
            <person name="Cohen S.P."/>
        </authorList>
    </citation>
    <scope>NUCLEOTIDE SEQUENCE [LARGE SCALE GENOMIC DNA]</scope>
    <source>
        <strain evidence="5 6">MS-2</strain>
    </source>
</reference>
<evidence type="ECO:0000313" key="5">
    <source>
        <dbReference type="EMBL" id="KAL0069232.1"/>
    </source>
</evidence>
<evidence type="ECO:0000256" key="2">
    <source>
        <dbReference type="ARBA" id="ARBA00023180"/>
    </source>
</evidence>
<evidence type="ECO:0000256" key="1">
    <source>
        <dbReference type="ARBA" id="ARBA00022801"/>
    </source>
</evidence>
<dbReference type="PANTHER" id="PTHR10340:SF34">
    <property type="entry name" value="SPHINGOMYELIN PHOSPHODIESTERASE"/>
    <property type="match status" value="1"/>
</dbReference>
<evidence type="ECO:0000313" key="6">
    <source>
        <dbReference type="Proteomes" id="UP001437256"/>
    </source>
</evidence>
<dbReference type="PIRSF" id="PIRSF000948">
    <property type="entry name" value="Sphingomy_PDE"/>
    <property type="match status" value="1"/>
</dbReference>
<dbReference type="PROSITE" id="PS00626">
    <property type="entry name" value="RCC1_2"/>
    <property type="match status" value="1"/>
</dbReference>
<accession>A0ABR3A792</accession>
<organism evidence="5 6">
    <name type="scientific">Marasmius tenuissimus</name>
    <dbReference type="NCBI Taxonomy" id="585030"/>
    <lineage>
        <taxon>Eukaryota</taxon>
        <taxon>Fungi</taxon>
        <taxon>Dikarya</taxon>
        <taxon>Basidiomycota</taxon>
        <taxon>Agaricomycotina</taxon>
        <taxon>Agaricomycetes</taxon>
        <taxon>Agaricomycetidae</taxon>
        <taxon>Agaricales</taxon>
        <taxon>Marasmiineae</taxon>
        <taxon>Marasmiaceae</taxon>
        <taxon>Marasmius</taxon>
    </lineage>
</organism>
<keyword evidence="3" id="KW-0326">Glycosidase</keyword>